<sequence>MQKQWEVNANLLKYYADHIPSQNLDADFDKSGRQFGDNKRFVQKEYFYRHMANGEIIRRDWLTYLPSAGKVFCYVCKLFSYDEHPNQFETGLDDWKNSIARIYSHEQSKYHLHALSNKLQHQKATRTNAEVENAKQKTCRFWFEVLKRIVAVVKFLPERGLAFRGDNEIIGSPNYGNFIGCIKLLAEFDPFLQEHVEKF</sequence>
<evidence type="ECO:0000313" key="1">
    <source>
        <dbReference type="Proteomes" id="UP000694941"/>
    </source>
</evidence>
<gene>
    <name evidence="2" type="primary">LOC106470812</name>
</gene>
<proteinExistence type="predicted"/>
<evidence type="ECO:0000313" key="2">
    <source>
        <dbReference type="RefSeq" id="XP_013786836.1"/>
    </source>
</evidence>
<dbReference type="PANTHER" id="PTHR45749">
    <property type="match status" value="1"/>
</dbReference>
<protein>
    <submittedName>
        <fullName evidence="2">Zinc finger MYM-type protein 5-like</fullName>
    </submittedName>
</protein>
<dbReference type="RefSeq" id="XP_013786836.1">
    <property type="nucleotide sequence ID" value="XM_013931382.1"/>
</dbReference>
<dbReference type="PANTHER" id="PTHR45749:SF23">
    <property type="entry name" value="ZINC FINGER MYM-TYPE PROTEIN 1-LIKE"/>
    <property type="match status" value="1"/>
</dbReference>
<keyword evidence="1" id="KW-1185">Reference proteome</keyword>
<dbReference type="Proteomes" id="UP000694941">
    <property type="component" value="Unplaced"/>
</dbReference>
<name>A0ABM1BQR1_LIMPO</name>
<reference evidence="2" key="1">
    <citation type="submission" date="2025-08" db="UniProtKB">
        <authorList>
            <consortium name="RefSeq"/>
        </authorList>
    </citation>
    <scope>IDENTIFICATION</scope>
    <source>
        <tissue evidence="2">Muscle</tissue>
    </source>
</reference>
<organism evidence="1 2">
    <name type="scientific">Limulus polyphemus</name>
    <name type="common">Atlantic horseshoe crab</name>
    <dbReference type="NCBI Taxonomy" id="6850"/>
    <lineage>
        <taxon>Eukaryota</taxon>
        <taxon>Metazoa</taxon>
        <taxon>Ecdysozoa</taxon>
        <taxon>Arthropoda</taxon>
        <taxon>Chelicerata</taxon>
        <taxon>Merostomata</taxon>
        <taxon>Xiphosura</taxon>
        <taxon>Limulidae</taxon>
        <taxon>Limulus</taxon>
    </lineage>
</organism>
<dbReference type="GeneID" id="106470812"/>
<accession>A0ABM1BQR1</accession>